<dbReference type="PANTHER" id="PTHR46268:SF6">
    <property type="entry name" value="UNIVERSAL STRESS PROTEIN UP12"/>
    <property type="match status" value="1"/>
</dbReference>
<name>V7I8Q5_9CLOT</name>
<dbReference type="EMBL" id="AXUN02000034">
    <property type="protein sequence ID" value="ETA82243.1"/>
    <property type="molecule type" value="Genomic_DNA"/>
</dbReference>
<evidence type="ECO:0000313" key="3">
    <source>
        <dbReference type="EMBL" id="ETA82243.1"/>
    </source>
</evidence>
<dbReference type="STRING" id="994573.T472_0202125"/>
<dbReference type="InterPro" id="IPR006015">
    <property type="entry name" value="Universal_stress_UspA"/>
</dbReference>
<gene>
    <name evidence="3" type="ORF">T472_0202125</name>
</gene>
<dbReference type="AlphaFoldDB" id="V7I8Q5"/>
<keyword evidence="4" id="KW-1185">Reference proteome</keyword>
<sequence>MFENILIVGGMNPNFDIVLKSVCSLKKLGAHKCTLFHCISRDEANETMASSILELYGEEFKVQAKILIEEGYEVKLQVTTGNLPEELAKEVSNGDYSLVVAGASERSLLGSFLEREAAYGIMGGISLPLLIVRVPSYPSRKTLDETGCNLYGHILCPVDYSGSTGTVIGSVGRMAESGSDRITLMHVIENTHHKDGKGTADMEVTSYGRESLQRMADDLKRGNAAVDVLVTAGSPAEEIMRAADKTGATLIVMGSRGKGLVRELHLGSVSHDVARHSSVSVMLIPV</sequence>
<dbReference type="eggNOG" id="COG0589">
    <property type="taxonomic scope" value="Bacteria"/>
</dbReference>
<evidence type="ECO:0000313" key="4">
    <source>
        <dbReference type="Proteomes" id="UP000017747"/>
    </source>
</evidence>
<dbReference type="RefSeq" id="WP_023385588.1">
    <property type="nucleotide sequence ID" value="NZ_AXUN02000034.1"/>
</dbReference>
<dbReference type="SUPFAM" id="SSF52402">
    <property type="entry name" value="Adenine nucleotide alpha hydrolases-like"/>
    <property type="match status" value="2"/>
</dbReference>
<feature type="domain" description="UspA" evidence="2">
    <location>
        <begin position="151"/>
        <end position="285"/>
    </location>
</feature>
<dbReference type="InterPro" id="IPR014729">
    <property type="entry name" value="Rossmann-like_a/b/a_fold"/>
</dbReference>
<dbReference type="PANTHER" id="PTHR46268">
    <property type="entry name" value="STRESS RESPONSE PROTEIN NHAX"/>
    <property type="match status" value="1"/>
</dbReference>
<dbReference type="Pfam" id="PF00582">
    <property type="entry name" value="Usp"/>
    <property type="match status" value="1"/>
</dbReference>
<dbReference type="OrthoDB" id="9794782at2"/>
<evidence type="ECO:0000259" key="2">
    <source>
        <dbReference type="Pfam" id="PF00582"/>
    </source>
</evidence>
<protein>
    <recommendedName>
        <fullName evidence="2">UspA domain-containing protein</fullName>
    </recommendedName>
</protein>
<accession>V7I8Q5</accession>
<dbReference type="CDD" id="cd00293">
    <property type="entry name" value="USP-like"/>
    <property type="match status" value="1"/>
</dbReference>
<dbReference type="Gene3D" id="3.40.50.620">
    <property type="entry name" value="HUPs"/>
    <property type="match status" value="2"/>
</dbReference>
<dbReference type="Proteomes" id="UP000017747">
    <property type="component" value="Unassembled WGS sequence"/>
</dbReference>
<organism evidence="3 4">
    <name type="scientific">Youngiibacter fragilis 232.1</name>
    <dbReference type="NCBI Taxonomy" id="994573"/>
    <lineage>
        <taxon>Bacteria</taxon>
        <taxon>Bacillati</taxon>
        <taxon>Bacillota</taxon>
        <taxon>Clostridia</taxon>
        <taxon>Eubacteriales</taxon>
        <taxon>Clostridiaceae</taxon>
        <taxon>Youngiibacter</taxon>
    </lineage>
</organism>
<dbReference type="InterPro" id="IPR006016">
    <property type="entry name" value="UspA"/>
</dbReference>
<dbReference type="PRINTS" id="PR01438">
    <property type="entry name" value="UNVRSLSTRESS"/>
</dbReference>
<reference evidence="3 4" key="1">
    <citation type="journal article" date="2014" name="Genome Announc.">
        <title>Genome Sequence of Youngiibacter fragilis, the Type Strain of the Genus Youngiibacter.</title>
        <authorList>
            <person name="Wawrik C.B."/>
            <person name="Callaghan A.V."/>
            <person name="Stamps B.W."/>
            <person name="Wawrik B."/>
        </authorList>
    </citation>
    <scope>NUCLEOTIDE SEQUENCE [LARGE SCALE GENOMIC DNA]</scope>
    <source>
        <strain evidence="3 4">232.1</strain>
    </source>
</reference>
<comment type="similarity">
    <text evidence="1">Belongs to the universal stress protein A family.</text>
</comment>
<comment type="caution">
    <text evidence="3">The sequence shown here is derived from an EMBL/GenBank/DDBJ whole genome shotgun (WGS) entry which is preliminary data.</text>
</comment>
<proteinExistence type="inferred from homology"/>
<evidence type="ECO:0000256" key="1">
    <source>
        <dbReference type="ARBA" id="ARBA00008791"/>
    </source>
</evidence>